<dbReference type="InterPro" id="IPR029058">
    <property type="entry name" value="AB_hydrolase_fold"/>
</dbReference>
<dbReference type="STRING" id="133383.A0A1R0GQJ1"/>
<evidence type="ECO:0000313" key="1">
    <source>
        <dbReference type="EMBL" id="OLY79162.1"/>
    </source>
</evidence>
<gene>
    <name evidence="1" type="ORF">AYI68_g6779</name>
</gene>
<protein>
    <submittedName>
        <fullName evidence="1">Bifunctional epoxide hydrolase 2</fullName>
    </submittedName>
</protein>
<dbReference type="SUPFAM" id="SSF53474">
    <property type="entry name" value="alpha/beta-Hydrolases"/>
    <property type="match status" value="1"/>
</dbReference>
<comment type="caution">
    <text evidence="1">The sequence shown here is derived from an EMBL/GenBank/DDBJ whole genome shotgun (WGS) entry which is preliminary data.</text>
</comment>
<organism evidence="1 2">
    <name type="scientific">Smittium mucronatum</name>
    <dbReference type="NCBI Taxonomy" id="133383"/>
    <lineage>
        <taxon>Eukaryota</taxon>
        <taxon>Fungi</taxon>
        <taxon>Fungi incertae sedis</taxon>
        <taxon>Zoopagomycota</taxon>
        <taxon>Kickxellomycotina</taxon>
        <taxon>Harpellomycetes</taxon>
        <taxon>Harpellales</taxon>
        <taxon>Legeriomycetaceae</taxon>
        <taxon>Smittium</taxon>
    </lineage>
</organism>
<dbReference type="OrthoDB" id="408373at2759"/>
<sequence>VPCLMITVGHDPALPPAFTKNMHRFIPDLTFRHVEPAGHWVLVEQPDTVNSYLREFTSRLFHTPKL</sequence>
<dbReference type="EMBL" id="LSSL01004869">
    <property type="protein sequence ID" value="OLY79162.1"/>
    <property type="molecule type" value="Genomic_DNA"/>
</dbReference>
<accession>A0A1R0GQJ1</accession>
<proteinExistence type="predicted"/>
<feature type="non-terminal residue" evidence="1">
    <location>
        <position position="1"/>
    </location>
</feature>
<dbReference type="AlphaFoldDB" id="A0A1R0GQJ1"/>
<dbReference type="Proteomes" id="UP000187455">
    <property type="component" value="Unassembled WGS sequence"/>
</dbReference>
<keyword evidence="1" id="KW-0378">Hydrolase</keyword>
<evidence type="ECO:0000313" key="2">
    <source>
        <dbReference type="Proteomes" id="UP000187455"/>
    </source>
</evidence>
<name>A0A1R0GQJ1_9FUNG</name>
<reference evidence="1 2" key="1">
    <citation type="journal article" date="2016" name="Mol. Biol. Evol.">
        <title>Genome-Wide Survey of Gut Fungi (Harpellales) Reveals the First Horizontally Transferred Ubiquitin Gene from a Mosquito Host.</title>
        <authorList>
            <person name="Wang Y."/>
            <person name="White M.M."/>
            <person name="Kvist S."/>
            <person name="Moncalvo J.M."/>
        </authorList>
    </citation>
    <scope>NUCLEOTIDE SEQUENCE [LARGE SCALE GENOMIC DNA]</scope>
    <source>
        <strain evidence="1 2">ALG-7-W6</strain>
    </source>
</reference>
<dbReference type="Gene3D" id="3.40.50.1820">
    <property type="entry name" value="alpha/beta hydrolase"/>
    <property type="match status" value="1"/>
</dbReference>
<dbReference type="GO" id="GO:0016787">
    <property type="term" value="F:hydrolase activity"/>
    <property type="evidence" value="ECO:0007669"/>
    <property type="project" value="UniProtKB-KW"/>
</dbReference>
<keyword evidence="2" id="KW-1185">Reference proteome</keyword>